<dbReference type="InterPro" id="IPR036388">
    <property type="entry name" value="WH-like_DNA-bd_sf"/>
</dbReference>
<evidence type="ECO:0000259" key="1">
    <source>
        <dbReference type="SMART" id="SM00421"/>
    </source>
</evidence>
<dbReference type="AlphaFoldDB" id="A0A6J4KH88"/>
<dbReference type="GO" id="GO:0003677">
    <property type="term" value="F:DNA binding"/>
    <property type="evidence" value="ECO:0007669"/>
    <property type="project" value="InterPro"/>
</dbReference>
<sequence>RTWRARLHEHARLMRDGETLIERCPVWATRYLVTITALECEFARRRMLSAHLRDRRPEVYREGLAFILFYKVLLSIARSLGHSGVCPQKSLLPVVDEGGQLDEESARGMLRAGFEQMQQAPEGWTTLQHLLLTDQGVSSRDRNEAVAALEGLVRGKISNARIGSLSSVLKREGHHLAGVLGGAAFEALMNRRPGEGLDAVRSQAVNALRREFYNRKSAALVEGSTRAAGAEHELAAFAEQEHRTQAMARLKRMAVEAGLSPNQREVFLMVSEGLSEAEIAQRTERKPNQVYQEKHQALKKIRRHPDLPALRSAVSQMHRAV</sequence>
<dbReference type="EMBL" id="CADCTR010001654">
    <property type="protein sequence ID" value="CAA9305852.1"/>
    <property type="molecule type" value="Genomic_DNA"/>
</dbReference>
<dbReference type="GO" id="GO:0016987">
    <property type="term" value="F:sigma factor activity"/>
    <property type="evidence" value="ECO:0007669"/>
    <property type="project" value="InterPro"/>
</dbReference>
<evidence type="ECO:0000313" key="2">
    <source>
        <dbReference type="EMBL" id="CAA9305852.1"/>
    </source>
</evidence>
<dbReference type="InterPro" id="IPR000792">
    <property type="entry name" value="Tscrpt_reg_LuxR_C"/>
</dbReference>
<dbReference type="Gene3D" id="1.10.10.10">
    <property type="entry name" value="Winged helix-like DNA-binding domain superfamily/Winged helix DNA-binding domain"/>
    <property type="match status" value="1"/>
</dbReference>
<dbReference type="SUPFAM" id="SSF88659">
    <property type="entry name" value="Sigma3 and sigma4 domains of RNA polymerase sigma factors"/>
    <property type="match status" value="1"/>
</dbReference>
<name>A0A6J4KH88_9CHLR</name>
<dbReference type="InterPro" id="IPR013324">
    <property type="entry name" value="RNA_pol_sigma_r3/r4-like"/>
</dbReference>
<feature type="domain" description="HTH luxR-type" evidence="1">
    <location>
        <begin position="256"/>
        <end position="313"/>
    </location>
</feature>
<feature type="non-terminal residue" evidence="2">
    <location>
        <position position="1"/>
    </location>
</feature>
<gene>
    <name evidence="2" type="ORF">AVDCRST_MAG93-4909</name>
</gene>
<protein>
    <recommendedName>
        <fullName evidence="1">HTH luxR-type domain-containing protein</fullName>
    </recommendedName>
</protein>
<dbReference type="InterPro" id="IPR013249">
    <property type="entry name" value="RNA_pol_sigma70_r4_t2"/>
</dbReference>
<dbReference type="GO" id="GO:0006352">
    <property type="term" value="P:DNA-templated transcription initiation"/>
    <property type="evidence" value="ECO:0007669"/>
    <property type="project" value="InterPro"/>
</dbReference>
<proteinExistence type="predicted"/>
<dbReference type="SMART" id="SM00421">
    <property type="entry name" value="HTH_LUXR"/>
    <property type="match status" value="1"/>
</dbReference>
<accession>A0A6J4KH88</accession>
<reference evidence="2" key="1">
    <citation type="submission" date="2020-02" db="EMBL/GenBank/DDBJ databases">
        <authorList>
            <person name="Meier V. D."/>
        </authorList>
    </citation>
    <scope>NUCLEOTIDE SEQUENCE</scope>
    <source>
        <strain evidence="2">AVDCRST_MAG93</strain>
    </source>
</reference>
<organism evidence="2">
    <name type="scientific">uncultured Chloroflexia bacterium</name>
    <dbReference type="NCBI Taxonomy" id="1672391"/>
    <lineage>
        <taxon>Bacteria</taxon>
        <taxon>Bacillati</taxon>
        <taxon>Chloroflexota</taxon>
        <taxon>Chloroflexia</taxon>
        <taxon>environmental samples</taxon>
    </lineage>
</organism>
<dbReference type="Pfam" id="PF08281">
    <property type="entry name" value="Sigma70_r4_2"/>
    <property type="match status" value="1"/>
</dbReference>